<keyword evidence="6 8" id="KW-1133">Transmembrane helix</keyword>
<feature type="transmembrane region" description="Helical" evidence="8">
    <location>
        <begin position="89"/>
        <end position="109"/>
    </location>
</feature>
<evidence type="ECO:0000256" key="4">
    <source>
        <dbReference type="ARBA" id="ARBA00022475"/>
    </source>
</evidence>
<feature type="transmembrane region" description="Helical" evidence="8">
    <location>
        <begin position="280"/>
        <end position="298"/>
    </location>
</feature>
<dbReference type="InterPro" id="IPR038770">
    <property type="entry name" value="Na+/solute_symporter_sf"/>
</dbReference>
<accession>A0A939DJV0</accession>
<evidence type="ECO:0000256" key="1">
    <source>
        <dbReference type="ARBA" id="ARBA00004651"/>
    </source>
</evidence>
<dbReference type="InterPro" id="IPR004776">
    <property type="entry name" value="Mem_transp_PIN-like"/>
</dbReference>
<protein>
    <submittedName>
        <fullName evidence="9">AEC family transporter</fullName>
    </submittedName>
</protein>
<dbReference type="GO" id="GO:0055085">
    <property type="term" value="P:transmembrane transport"/>
    <property type="evidence" value="ECO:0007669"/>
    <property type="project" value="InterPro"/>
</dbReference>
<keyword evidence="5 8" id="KW-0812">Transmembrane</keyword>
<comment type="caution">
    <text evidence="9">The sequence shown here is derived from an EMBL/GenBank/DDBJ whole genome shotgun (WGS) entry which is preliminary data.</text>
</comment>
<keyword evidence="3" id="KW-0813">Transport</keyword>
<name>A0A939DJV0_9ALTE</name>
<dbReference type="GO" id="GO:0005886">
    <property type="term" value="C:plasma membrane"/>
    <property type="evidence" value="ECO:0007669"/>
    <property type="project" value="UniProtKB-SubCell"/>
</dbReference>
<feature type="transmembrane region" description="Helical" evidence="8">
    <location>
        <begin position="219"/>
        <end position="241"/>
    </location>
</feature>
<reference evidence="9" key="1">
    <citation type="submission" date="2021-03" db="EMBL/GenBank/DDBJ databases">
        <title>novel species isolated from a fishpond in China.</title>
        <authorList>
            <person name="Lu H."/>
            <person name="Cai Z."/>
        </authorList>
    </citation>
    <scope>NUCLEOTIDE SEQUENCE</scope>
    <source>
        <strain evidence="9">JCM 30855</strain>
    </source>
</reference>
<evidence type="ECO:0000256" key="7">
    <source>
        <dbReference type="ARBA" id="ARBA00023136"/>
    </source>
</evidence>
<dbReference type="Proteomes" id="UP000664654">
    <property type="component" value="Unassembled WGS sequence"/>
</dbReference>
<dbReference type="AlphaFoldDB" id="A0A939DJV0"/>
<feature type="transmembrane region" description="Helical" evidence="8">
    <location>
        <begin position="187"/>
        <end position="207"/>
    </location>
</feature>
<proteinExistence type="inferred from homology"/>
<feature type="transmembrane region" description="Helical" evidence="8">
    <location>
        <begin position="121"/>
        <end position="144"/>
    </location>
</feature>
<keyword evidence="10" id="KW-1185">Reference proteome</keyword>
<evidence type="ECO:0000256" key="5">
    <source>
        <dbReference type="ARBA" id="ARBA00022692"/>
    </source>
</evidence>
<evidence type="ECO:0000256" key="8">
    <source>
        <dbReference type="SAM" id="Phobius"/>
    </source>
</evidence>
<dbReference type="PANTHER" id="PTHR36838">
    <property type="entry name" value="AUXIN EFFLUX CARRIER FAMILY PROTEIN"/>
    <property type="match status" value="1"/>
</dbReference>
<comment type="subcellular location">
    <subcellularLocation>
        <location evidence="1">Cell membrane</location>
        <topology evidence="1">Multi-pass membrane protein</topology>
    </subcellularLocation>
</comment>
<evidence type="ECO:0000256" key="2">
    <source>
        <dbReference type="ARBA" id="ARBA00010145"/>
    </source>
</evidence>
<gene>
    <name evidence="9" type="ORF">J0A66_02280</name>
</gene>
<feature type="transmembrane region" description="Helical" evidence="8">
    <location>
        <begin position="156"/>
        <end position="175"/>
    </location>
</feature>
<dbReference type="EMBL" id="JAFKCV010000001">
    <property type="protein sequence ID" value="MBN7824043.1"/>
    <property type="molecule type" value="Genomic_DNA"/>
</dbReference>
<evidence type="ECO:0000313" key="10">
    <source>
        <dbReference type="Proteomes" id="UP000664654"/>
    </source>
</evidence>
<comment type="similarity">
    <text evidence="2">Belongs to the auxin efflux carrier (TC 2.A.69) family.</text>
</comment>
<sequence length="303" mass="33391">MENFILVLIYILIGTQLRRLPQFPAETGQVLNQYVLYVALPALILQKMPLLEFSSQLWLPAVLPWVLLLIVMGLVLLAGRIWQWDRNLVAALLVVLPLGNTSFLGYPLIEAFYGERALPYAIIYDQIGSFIALATYSTILATWYNPHARRPTVGQITFKVLAFPSFIAMLLGLAVKGWPYPAFLQLFIDSLAVTLVPVIMVAVGFQFRLRLEKGESRPLVFALSVKLLLMPALALLLLAGFSPEPLLMQVSVLQAGMPPMVSAGALAIGAALAPRMVATLIGLGLVLSFVTLPLWVWLLERLA</sequence>
<keyword evidence="4" id="KW-1003">Cell membrane</keyword>
<keyword evidence="7 8" id="KW-0472">Membrane</keyword>
<feature type="transmembrane region" description="Helical" evidence="8">
    <location>
        <begin position="57"/>
        <end position="77"/>
    </location>
</feature>
<evidence type="ECO:0000256" key="3">
    <source>
        <dbReference type="ARBA" id="ARBA00022448"/>
    </source>
</evidence>
<evidence type="ECO:0000256" key="6">
    <source>
        <dbReference type="ARBA" id="ARBA00022989"/>
    </source>
</evidence>
<feature type="transmembrane region" description="Helical" evidence="8">
    <location>
        <begin position="253"/>
        <end position="273"/>
    </location>
</feature>
<dbReference type="RefSeq" id="WP_206572141.1">
    <property type="nucleotide sequence ID" value="NZ_JAFKCV010000001.1"/>
</dbReference>
<organism evidence="9 10">
    <name type="scientific">Bowmanella dokdonensis</name>
    <dbReference type="NCBI Taxonomy" id="751969"/>
    <lineage>
        <taxon>Bacteria</taxon>
        <taxon>Pseudomonadati</taxon>
        <taxon>Pseudomonadota</taxon>
        <taxon>Gammaproteobacteria</taxon>
        <taxon>Alteromonadales</taxon>
        <taxon>Alteromonadaceae</taxon>
        <taxon>Bowmanella</taxon>
    </lineage>
</organism>
<evidence type="ECO:0000313" key="9">
    <source>
        <dbReference type="EMBL" id="MBN7824043.1"/>
    </source>
</evidence>
<dbReference type="PANTHER" id="PTHR36838:SF1">
    <property type="entry name" value="SLR1864 PROTEIN"/>
    <property type="match status" value="1"/>
</dbReference>
<dbReference type="Pfam" id="PF03547">
    <property type="entry name" value="Mem_trans"/>
    <property type="match status" value="1"/>
</dbReference>
<dbReference type="Gene3D" id="1.20.1530.20">
    <property type="match status" value="1"/>
</dbReference>